<evidence type="ECO:0000256" key="5">
    <source>
        <dbReference type="SAM" id="Coils"/>
    </source>
</evidence>
<dbReference type="PRINTS" id="PR00040">
    <property type="entry name" value="HTHMERR"/>
</dbReference>
<dbReference type="Gene3D" id="1.10.1660.10">
    <property type="match status" value="1"/>
</dbReference>
<dbReference type="InterPro" id="IPR009061">
    <property type="entry name" value="DNA-bd_dom_put_sf"/>
</dbReference>
<sequence length="129" mass="14782">MAQRMRIGELTRRSGVTQRTVRYYESIGLIAAGQREGGGQHYYGEETVARLNKIDQLKQLGLSLDEVSGVIDLYFLDPSGRRPKRKVLAILQRHLADIDDRLDSLESLRAELKVNIEKFEDWLKVAPRD</sequence>
<evidence type="ECO:0000313" key="8">
    <source>
        <dbReference type="Proteomes" id="UP000320314"/>
    </source>
</evidence>
<dbReference type="SMART" id="SM00422">
    <property type="entry name" value="HTH_MERR"/>
    <property type="match status" value="1"/>
</dbReference>
<name>A0A506U051_9HYPH</name>
<dbReference type="PANTHER" id="PTHR30204:SF69">
    <property type="entry name" value="MERR-FAMILY TRANSCRIPTIONAL REGULATOR"/>
    <property type="match status" value="1"/>
</dbReference>
<dbReference type="EMBL" id="VHLH01000019">
    <property type="protein sequence ID" value="TPW27703.1"/>
    <property type="molecule type" value="Genomic_DNA"/>
</dbReference>
<keyword evidence="4" id="KW-0804">Transcription</keyword>
<reference evidence="7 8" key="1">
    <citation type="submission" date="2019-06" db="EMBL/GenBank/DDBJ databases">
        <authorList>
            <person name="Li M."/>
        </authorList>
    </citation>
    <scope>NUCLEOTIDE SEQUENCE [LARGE SCALE GENOMIC DNA]</scope>
    <source>
        <strain evidence="7 8">BGMRC6574</strain>
    </source>
</reference>
<evidence type="ECO:0000256" key="2">
    <source>
        <dbReference type="ARBA" id="ARBA00023015"/>
    </source>
</evidence>
<keyword evidence="3" id="KW-0238">DNA-binding</keyword>
<keyword evidence="2" id="KW-0805">Transcription regulation</keyword>
<dbReference type="GO" id="GO:0003700">
    <property type="term" value="F:DNA-binding transcription factor activity"/>
    <property type="evidence" value="ECO:0007669"/>
    <property type="project" value="InterPro"/>
</dbReference>
<dbReference type="AlphaFoldDB" id="A0A506U051"/>
<dbReference type="Pfam" id="PF13411">
    <property type="entry name" value="MerR_1"/>
    <property type="match status" value="1"/>
</dbReference>
<keyword evidence="5" id="KW-0175">Coiled coil</keyword>
<evidence type="ECO:0000256" key="4">
    <source>
        <dbReference type="ARBA" id="ARBA00023163"/>
    </source>
</evidence>
<accession>A0A506U051</accession>
<gene>
    <name evidence="7" type="ORF">FJU11_10685</name>
</gene>
<proteinExistence type="predicted"/>
<evidence type="ECO:0000256" key="3">
    <source>
        <dbReference type="ARBA" id="ARBA00023125"/>
    </source>
</evidence>
<protein>
    <submittedName>
        <fullName evidence="7">MerR family transcriptional regulator</fullName>
    </submittedName>
</protein>
<dbReference type="GO" id="GO:0003677">
    <property type="term" value="F:DNA binding"/>
    <property type="evidence" value="ECO:0007669"/>
    <property type="project" value="UniProtKB-KW"/>
</dbReference>
<keyword evidence="1" id="KW-0678">Repressor</keyword>
<evidence type="ECO:0000256" key="1">
    <source>
        <dbReference type="ARBA" id="ARBA00022491"/>
    </source>
</evidence>
<evidence type="ECO:0000313" key="7">
    <source>
        <dbReference type="EMBL" id="TPW27703.1"/>
    </source>
</evidence>
<evidence type="ECO:0000259" key="6">
    <source>
        <dbReference type="PROSITE" id="PS50937"/>
    </source>
</evidence>
<dbReference type="InterPro" id="IPR000551">
    <property type="entry name" value="MerR-type_HTH_dom"/>
</dbReference>
<dbReference type="OrthoDB" id="9802944at2"/>
<feature type="coiled-coil region" evidence="5">
    <location>
        <begin position="88"/>
        <end position="115"/>
    </location>
</feature>
<dbReference type="SUPFAM" id="SSF46955">
    <property type="entry name" value="Putative DNA-binding domain"/>
    <property type="match status" value="1"/>
</dbReference>
<keyword evidence="8" id="KW-1185">Reference proteome</keyword>
<organism evidence="7 8">
    <name type="scientific">Pararhizobium mangrovi</name>
    <dbReference type="NCBI Taxonomy" id="2590452"/>
    <lineage>
        <taxon>Bacteria</taxon>
        <taxon>Pseudomonadati</taxon>
        <taxon>Pseudomonadota</taxon>
        <taxon>Alphaproteobacteria</taxon>
        <taxon>Hyphomicrobiales</taxon>
        <taxon>Rhizobiaceae</taxon>
        <taxon>Rhizobium/Agrobacterium group</taxon>
        <taxon>Pararhizobium</taxon>
    </lineage>
</organism>
<comment type="caution">
    <text evidence="7">The sequence shown here is derived from an EMBL/GenBank/DDBJ whole genome shotgun (WGS) entry which is preliminary data.</text>
</comment>
<feature type="domain" description="HTH merR-type" evidence="6">
    <location>
        <begin position="4"/>
        <end position="73"/>
    </location>
</feature>
<dbReference type="Proteomes" id="UP000320314">
    <property type="component" value="Unassembled WGS sequence"/>
</dbReference>
<dbReference type="PANTHER" id="PTHR30204">
    <property type="entry name" value="REDOX-CYCLING DRUG-SENSING TRANSCRIPTIONAL ACTIVATOR SOXR"/>
    <property type="match status" value="1"/>
</dbReference>
<dbReference type="PROSITE" id="PS50937">
    <property type="entry name" value="HTH_MERR_2"/>
    <property type="match status" value="1"/>
</dbReference>
<dbReference type="InterPro" id="IPR047057">
    <property type="entry name" value="MerR_fam"/>
</dbReference>